<organism evidence="3">
    <name type="scientific">Nippostrongylus brasiliensis</name>
    <name type="common">Rat hookworm</name>
    <dbReference type="NCBI Taxonomy" id="27835"/>
    <lineage>
        <taxon>Eukaryota</taxon>
        <taxon>Metazoa</taxon>
        <taxon>Ecdysozoa</taxon>
        <taxon>Nematoda</taxon>
        <taxon>Chromadorea</taxon>
        <taxon>Rhabditida</taxon>
        <taxon>Rhabditina</taxon>
        <taxon>Rhabditomorpha</taxon>
        <taxon>Strongyloidea</taxon>
        <taxon>Heligmosomidae</taxon>
        <taxon>Nippostrongylus</taxon>
    </lineage>
</organism>
<dbReference type="EMBL" id="UYSL01024284">
    <property type="protein sequence ID" value="VDL83296.1"/>
    <property type="molecule type" value="Genomic_DNA"/>
</dbReference>
<proteinExistence type="predicted"/>
<reference evidence="1 2" key="2">
    <citation type="submission" date="2018-11" db="EMBL/GenBank/DDBJ databases">
        <authorList>
            <consortium name="Pathogen Informatics"/>
        </authorList>
    </citation>
    <scope>NUCLEOTIDE SEQUENCE [LARGE SCALE GENOMIC DNA]</scope>
</reference>
<sequence>MSRRVSTTIHTFSPNAFGAYRLPVDALARQQRTSLIDCHGIPVSRMFKRVLKPLPRMVLRAAHNQPVKFTGQTPTSFIPDGWANAVSVPVVLDVVR</sequence>
<keyword evidence="2" id="KW-1185">Reference proteome</keyword>
<evidence type="ECO:0000313" key="1">
    <source>
        <dbReference type="EMBL" id="VDL83296.1"/>
    </source>
</evidence>
<reference evidence="3" key="1">
    <citation type="submission" date="2017-02" db="UniProtKB">
        <authorList>
            <consortium name="WormBaseParasite"/>
        </authorList>
    </citation>
    <scope>IDENTIFICATION</scope>
</reference>
<gene>
    <name evidence="1" type="ORF">NBR_LOCUS19562</name>
</gene>
<protein>
    <submittedName>
        <fullName evidence="3">Oxidored_molyb domain-containing protein</fullName>
    </submittedName>
</protein>
<evidence type="ECO:0000313" key="3">
    <source>
        <dbReference type="WBParaSite" id="NBR_0001956001-mRNA-1"/>
    </source>
</evidence>
<dbReference type="WBParaSite" id="NBR_0001956001-mRNA-1">
    <property type="protein sequence ID" value="NBR_0001956001-mRNA-1"/>
    <property type="gene ID" value="NBR_0001956001"/>
</dbReference>
<evidence type="ECO:0000313" key="2">
    <source>
        <dbReference type="Proteomes" id="UP000271162"/>
    </source>
</evidence>
<dbReference type="AlphaFoldDB" id="A0A0N4YQN8"/>
<dbReference type="Proteomes" id="UP000271162">
    <property type="component" value="Unassembled WGS sequence"/>
</dbReference>
<name>A0A0N4YQN8_NIPBR</name>
<accession>A0A0N4YQN8</accession>